<comment type="similarity">
    <text evidence="1">Belongs to the transferase hexapeptide repeat family.</text>
</comment>
<keyword evidence="1 2" id="KW-0808">Transferase</keyword>
<keyword evidence="1 2" id="KW-0012">Acyltransferase</keyword>
<reference evidence="2 3" key="1">
    <citation type="submission" date="2024-03" db="EMBL/GenBank/DDBJ databases">
        <title>Novel species of the genus Variovorax.</title>
        <authorList>
            <person name="Liu Q."/>
            <person name="Xin Y.-H."/>
        </authorList>
    </citation>
    <scope>NUCLEOTIDE SEQUENCE [LARGE SCALE GENOMIC DNA]</scope>
    <source>
        <strain evidence="2 3">KACC 18901</strain>
    </source>
</reference>
<dbReference type="InterPro" id="IPR011004">
    <property type="entry name" value="Trimer_LpxA-like_sf"/>
</dbReference>
<evidence type="ECO:0000313" key="3">
    <source>
        <dbReference type="Proteomes" id="UP001367030"/>
    </source>
</evidence>
<comment type="caution">
    <text evidence="2">The sequence shown here is derived from an EMBL/GenBank/DDBJ whole genome shotgun (WGS) entry which is preliminary data.</text>
</comment>
<dbReference type="EMBL" id="JBBKZS010000031">
    <property type="protein sequence ID" value="MEJ8859551.1"/>
    <property type="molecule type" value="Genomic_DNA"/>
</dbReference>
<accession>A0ABU8XJ89</accession>
<keyword evidence="3" id="KW-1185">Reference proteome</keyword>
<dbReference type="GO" id="GO:0016746">
    <property type="term" value="F:acyltransferase activity"/>
    <property type="evidence" value="ECO:0007669"/>
    <property type="project" value="UniProtKB-KW"/>
</dbReference>
<dbReference type="RefSeq" id="WP_340339587.1">
    <property type="nucleotide sequence ID" value="NZ_JBBKZS010000031.1"/>
</dbReference>
<dbReference type="CDD" id="cd03357">
    <property type="entry name" value="LbH_MAT_GAT"/>
    <property type="match status" value="1"/>
</dbReference>
<gene>
    <name evidence="2" type="ORF">WKW79_33660</name>
</gene>
<dbReference type="SUPFAM" id="SSF51161">
    <property type="entry name" value="Trimeric LpxA-like enzymes"/>
    <property type="match status" value="1"/>
</dbReference>
<proteinExistence type="inferred from homology"/>
<dbReference type="EC" id="2.3.1.-" evidence="1"/>
<organism evidence="2 3">
    <name type="scientific">Variovorax robiniae</name>
    <dbReference type="NCBI Taxonomy" id="1836199"/>
    <lineage>
        <taxon>Bacteria</taxon>
        <taxon>Pseudomonadati</taxon>
        <taxon>Pseudomonadota</taxon>
        <taxon>Betaproteobacteria</taxon>
        <taxon>Burkholderiales</taxon>
        <taxon>Comamonadaceae</taxon>
        <taxon>Variovorax</taxon>
    </lineage>
</organism>
<protein>
    <recommendedName>
        <fullName evidence="1">Acetyltransferase</fullName>
        <ecNumber evidence="1">2.3.1.-</ecNumber>
    </recommendedName>
</protein>
<dbReference type="InterPro" id="IPR039369">
    <property type="entry name" value="LacA-like"/>
</dbReference>
<sequence length="174" mass="18548">MPRASTNLPTNEYNARFSRPTSARLAILQKLLGAVGERVHSEPTFRCEFGQNIDIGNNFHANLDCVMLDGGGISIGDDVLLAPRGGIYTTHHAIDPKERAAGTCHARPVRIGDRVWIGAGVQINPGVVIGDGSIGPGSTVTKDVQAGVIAAGVPRRLLRSIEERGRVGFDPDQF</sequence>
<dbReference type="PANTHER" id="PTHR43017">
    <property type="entry name" value="GALACTOSIDE O-ACETYLTRANSFERASE"/>
    <property type="match status" value="1"/>
</dbReference>
<dbReference type="Gene3D" id="2.160.10.10">
    <property type="entry name" value="Hexapeptide repeat proteins"/>
    <property type="match status" value="1"/>
</dbReference>
<dbReference type="Proteomes" id="UP001367030">
    <property type="component" value="Unassembled WGS sequence"/>
</dbReference>
<dbReference type="PANTHER" id="PTHR43017:SF1">
    <property type="entry name" value="ACETYLTRANSFERASE YJL218W-RELATED"/>
    <property type="match status" value="1"/>
</dbReference>
<dbReference type="Pfam" id="PF00132">
    <property type="entry name" value="Hexapep"/>
    <property type="match status" value="1"/>
</dbReference>
<name>A0ABU8XJ89_9BURK</name>
<evidence type="ECO:0000313" key="2">
    <source>
        <dbReference type="EMBL" id="MEJ8859551.1"/>
    </source>
</evidence>
<evidence type="ECO:0000256" key="1">
    <source>
        <dbReference type="RuleBase" id="RU367021"/>
    </source>
</evidence>
<dbReference type="InterPro" id="IPR001451">
    <property type="entry name" value="Hexapep"/>
</dbReference>